<proteinExistence type="predicted"/>
<dbReference type="InterPro" id="IPR000433">
    <property type="entry name" value="Znf_ZZ"/>
</dbReference>
<keyword evidence="3" id="KW-0862">Zinc</keyword>
<dbReference type="EMBL" id="CAJNDS010002262">
    <property type="protein sequence ID" value="CAE7399456.1"/>
    <property type="molecule type" value="Genomic_DNA"/>
</dbReference>
<name>A0A812QRC4_9DINO</name>
<dbReference type="Proteomes" id="UP000604046">
    <property type="component" value="Unassembled WGS sequence"/>
</dbReference>
<dbReference type="PANTHER" id="PTHR22605">
    <property type="entry name" value="RZ-TYPE DOMAIN-CONTAINING PROTEIN"/>
    <property type="match status" value="1"/>
</dbReference>
<dbReference type="Gene3D" id="3.30.60.90">
    <property type="match status" value="1"/>
</dbReference>
<evidence type="ECO:0000256" key="1">
    <source>
        <dbReference type="ARBA" id="ARBA00022723"/>
    </source>
</evidence>
<dbReference type="GO" id="GO:0008270">
    <property type="term" value="F:zinc ion binding"/>
    <property type="evidence" value="ECO:0007669"/>
    <property type="project" value="UniProtKB-KW"/>
</dbReference>
<keyword evidence="1" id="KW-0479">Metal-binding</keyword>
<protein>
    <submittedName>
        <fullName evidence="7">RNF213 protein</fullName>
    </submittedName>
</protein>
<dbReference type="PROSITE" id="PS50135">
    <property type="entry name" value="ZF_ZZ_2"/>
    <property type="match status" value="1"/>
</dbReference>
<dbReference type="PROSITE" id="PS01357">
    <property type="entry name" value="ZF_ZZ_1"/>
    <property type="match status" value="1"/>
</dbReference>
<accession>A0A812QRC4</accession>
<evidence type="ECO:0000256" key="5">
    <source>
        <dbReference type="SAM" id="Coils"/>
    </source>
</evidence>
<dbReference type="SUPFAM" id="SSF57850">
    <property type="entry name" value="RING/U-box"/>
    <property type="match status" value="1"/>
</dbReference>
<keyword evidence="8" id="KW-1185">Reference proteome</keyword>
<dbReference type="OrthoDB" id="7873042at2759"/>
<evidence type="ECO:0000256" key="3">
    <source>
        <dbReference type="ARBA" id="ARBA00022833"/>
    </source>
</evidence>
<dbReference type="InterPro" id="IPR043145">
    <property type="entry name" value="Znf_ZZ_sf"/>
</dbReference>
<evidence type="ECO:0000256" key="4">
    <source>
        <dbReference type="PROSITE-ProRule" id="PRU00228"/>
    </source>
</evidence>
<dbReference type="Gene3D" id="3.40.50.300">
    <property type="entry name" value="P-loop containing nucleotide triphosphate hydrolases"/>
    <property type="match status" value="1"/>
</dbReference>
<feature type="domain" description="ZZ-type" evidence="6">
    <location>
        <begin position="1753"/>
        <end position="1805"/>
    </location>
</feature>
<reference evidence="7" key="1">
    <citation type="submission" date="2021-02" db="EMBL/GenBank/DDBJ databases">
        <authorList>
            <person name="Dougan E. K."/>
            <person name="Rhodes N."/>
            <person name="Thang M."/>
            <person name="Chan C."/>
        </authorList>
    </citation>
    <scope>NUCLEOTIDE SEQUENCE</scope>
</reference>
<dbReference type="GO" id="GO:0004842">
    <property type="term" value="F:ubiquitin-protein transferase activity"/>
    <property type="evidence" value="ECO:0007669"/>
    <property type="project" value="InterPro"/>
</dbReference>
<comment type="caution">
    <text evidence="7">The sequence shown here is derived from an EMBL/GenBank/DDBJ whole genome shotgun (WGS) entry which is preliminary data.</text>
</comment>
<dbReference type="SMART" id="SM00291">
    <property type="entry name" value="ZnF_ZZ"/>
    <property type="match status" value="1"/>
</dbReference>
<keyword evidence="2 4" id="KW-0863">Zinc-finger</keyword>
<evidence type="ECO:0000313" key="7">
    <source>
        <dbReference type="EMBL" id="CAE7399456.1"/>
    </source>
</evidence>
<organism evidence="7 8">
    <name type="scientific">Symbiodinium natans</name>
    <dbReference type="NCBI Taxonomy" id="878477"/>
    <lineage>
        <taxon>Eukaryota</taxon>
        <taxon>Sar</taxon>
        <taxon>Alveolata</taxon>
        <taxon>Dinophyceae</taxon>
        <taxon>Suessiales</taxon>
        <taxon>Symbiodiniaceae</taxon>
        <taxon>Symbiodinium</taxon>
    </lineage>
</organism>
<feature type="coiled-coil region" evidence="5">
    <location>
        <begin position="762"/>
        <end position="819"/>
    </location>
</feature>
<gene>
    <name evidence="7" type="primary">RNF213</name>
    <name evidence="7" type="ORF">SNAT2548_LOCUS21749</name>
</gene>
<dbReference type="GO" id="GO:0016887">
    <property type="term" value="F:ATP hydrolysis activity"/>
    <property type="evidence" value="ECO:0007669"/>
    <property type="project" value="InterPro"/>
</dbReference>
<evidence type="ECO:0000259" key="6">
    <source>
        <dbReference type="PROSITE" id="PS50135"/>
    </source>
</evidence>
<evidence type="ECO:0000256" key="2">
    <source>
        <dbReference type="ARBA" id="ARBA00022771"/>
    </source>
</evidence>
<keyword evidence="5" id="KW-0175">Coiled coil</keyword>
<sequence length="2687" mass="302250">MAASDDVIRDLLDEARHGTLPFPSGKWNSTTNTYEISDDGKFEQKLMSGKVGKGQLCPDPTNPWAWSVQVSQNGQKAGCIFLWLNVDCKLRGIYQRHAEDQRTAKSVCDYAGGPVLMRELRAKSAWADSLKGIMTFATSTTTHLSDSMLTTCTEAVHKIFDWVDGFNERFEVHKRHANPLFDALMQDVADALTGMIRTASEHDPKRCPRLVVATHFIRCLFQRWPYVSRPYLHTPLHQVALKNCRDTFNTMLRASQGKIQACLDFLGEVNLHNLLAQLYALAEREEKDAKELPYARLLEMSAAISVRLHRVLPLTEKESKFFNLEYLLTSSANQAGDRNSFSMEVTAYMGIAATSACDEELAAKRLADSWIQLECGHHAGTKECLPKVNSAFPESDGYCEDILSLAEECCEGRELKADQVMTSRRMLSLLLKSSEDAGRGFVDHVLWPLLEAKHFQSNDLQNVLTWAVCTQLERSWTGRETLFFLQAVWRAVFDHGRDWDIVKAASSSDDFVQQLKLQAALANALTAACTTFPNATENILLVLAQHEWINKEVRCGASIHLVHILNRSHGRLELEKVNIKDVYRLLVSCPDTETKHDAEEAIGRAEKWPHWVCETFLRCWVPELSDVPPDSEREEAFFKWLGAEHQLSRPEFVLQRLKSNSAFIHHFLQHVPDGHDWALEWQAIQEKPWPRLRLLLDVFGCLEGSEVPQGLQFFRQLRRVALSGHLPNCAYTQLVHASEGHFPKQNLLNLMDNIDALCVEPTMRFVEEVAELAQKLEDLRLELQRQLQLLEWLVDTYQFQELERDRNRLKQQMAKSDDRTLVELQSLVQATCDVFKGFSQSDNGQETIDFLQHFMRAGSALVNPLLQHFAQVFADAQGQMVVCEARWEFEDFRQVVKLCHEEVRTLALGPTESSPGDVDAEVWRLVVKEFGKPKVAMEREINLLLEFFGCDPGEKQDGDVPPGLMSRIRGVFQKGRGSKLEARRQMLTDAFSAHVMAGHVPDVQRALWHMGLDWAVQSEIFQQLLLLSDSILTSAVVNIEADALRLQEFRRCGLEFEDASGLHIFQSLSQHACVFEFLVEQGFSGPDCLQQFNQKVVLVRQFLEEEVAVCPLTLAHKVRQALLEELQHCATVLSGFLAARKPESEPVSSNMLVELLRGLSQCRPRPRMESFATVAAQIKLISSLFADVGRHGGQGSKLLLWSVDQILTGHLVLQGYCEEFYCRYSYRVAGEERAVTVSSTNLKEYSTRSLMSLEGLKEQRDKFDLLQAFLEKVREIVANDTGLVATAAQLHKAGHPKFRRDVEISMAANLAMEAQAQLETLGSWKEEVRSTLEAAPLLGLVPQSQLHAWLAQVHTDGLTPEVLGSMVEGLSIWTLGTSEGFDMKLLNSSIPFSQALDASASLAALCVCCEDLEVALPGALGQVPRPGPGRFKVQAKDSDDALKKCAHLFLAMEGGPNRLPRPSEVLFCDDRVSVDEVQAFLWRSQRFPQLLFVLVEPNRLPAEGKKRIAEWLASEDVGERNSSLGMILTSSWYIPASARVREMQVRPDQAVQIWQDQCPAEVLIYRTEQGTGPSSGKSTYIRHRCELNNEELVSCMLHEGFQLSQFIAESRRQILECCLAGRRIALHVEVNAYSDWELSNAFLRHLLLCQVLFDPASGQMASLPDGTRIHVEIGAIAGKRDLHSLRQYATEETMQARFPQEHKDGIQLTLSLLYPILEIVGRDVSFEVSGFPLQRGELHYLPNPHDLLEEQVHARVVCSSCGAMPVRGACYTCQVCLDVDLCAACYAVHEHDPSHGFRVRQATALPFGLMQASLQPHPLEESRRLPSGRINVAILSDKNMSIRLDVRPRDLELLDCLREMGEQLPPGAELLDGLGAEMEQGSIWGTPVTFRDIDVRRFQPPEDVGSTLQLFGAECGLEAPTRAHEDLVVRRVAILGNWMTKSQTFRGSDGQEFAGLASLLMRCMGVNLQKLGVGEEVCLHLVVPYTQHAQEDYVIFVPSLVQNPLQPDESVCCHGPFCDCNQVRIQLLELVPNKVLVADPIFSTGLLTSAEEDERQGIEALVCAFGIHHNRIREIFAEEGYVLTRDFACKILELLARRRSRVATVLVGESGTGKTRALEMLTMLLQECDEVRPPLAKVLYNFMRDKLVEFKDAHPRSRAVGLVEGILDTFPDFNLLLEDVDGFTVRGLKDMLTNTALYNQAPIFTRKELLQLHLLLQHLPLDDTESDTVEAAQRALHRSQHEWRSLSNDAKEVERQKNSFLLVLHRAQGDAAGAYLTLGLSTENPPSFDSAADEAEEIAQDAEDVAEESLLFALHAITLLPPEPIFFRVQVHAALTAADIEVQLQPAFAASEREPDMTVIVFLDELNTASCLGFVKAILCDKFLVSKYANLFIVAAANPYREEGCDTDLVLRGSTTVMRDFFQVHPLPPSFRPYIWNWKSPNADDEERYALLLLHRRDPDLCRFARAIAEAQDFMRTELRSESAVSQRDIIRVVRLLSFFRQYSFAVTEINERCRAARALLLALGVSFYLGLNRNQRERFTERVTARHYAEIFAEETCHSLDLPTVLTEEMDVYMKNIQLPAGIALTRALKENIFAVIVGIQCNIPVMIVGMPGTGKTLAVNIATDVLRGSAAVPFFRGFCDVANSVFRYQCSKDSTSRQIHEAMSCKVKKWSILMSRRAQSLQGWL</sequence>
<dbReference type="InterPro" id="IPR031248">
    <property type="entry name" value="RNF213"/>
</dbReference>
<dbReference type="InterPro" id="IPR027417">
    <property type="entry name" value="P-loop_NTPase"/>
</dbReference>
<dbReference type="PANTHER" id="PTHR22605:SF1">
    <property type="entry name" value="RZ-TYPE DOMAIN-CONTAINING PROTEIN"/>
    <property type="match status" value="1"/>
</dbReference>
<evidence type="ECO:0000313" key="8">
    <source>
        <dbReference type="Proteomes" id="UP000604046"/>
    </source>
</evidence>